<dbReference type="AlphaFoldDB" id="W9H8R4"/>
<dbReference type="STRING" id="1385369.N825_36285"/>
<protein>
    <submittedName>
        <fullName evidence="5">Soluble lytic murein transglycosylase</fullName>
    </submittedName>
</protein>
<dbReference type="PANTHER" id="PTHR37423:SF2">
    <property type="entry name" value="MEMBRANE-BOUND LYTIC MUREIN TRANSGLYCOSYLASE C"/>
    <property type="match status" value="1"/>
</dbReference>
<dbReference type="Pfam" id="PF01464">
    <property type="entry name" value="SLT"/>
    <property type="match status" value="1"/>
</dbReference>
<evidence type="ECO:0000259" key="4">
    <source>
        <dbReference type="Pfam" id="PF01464"/>
    </source>
</evidence>
<dbReference type="Gene3D" id="1.25.20.10">
    <property type="entry name" value="Bacterial muramidases"/>
    <property type="match status" value="1"/>
</dbReference>
<dbReference type="GO" id="GO:0042597">
    <property type="term" value="C:periplasmic space"/>
    <property type="evidence" value="ECO:0007669"/>
    <property type="project" value="InterPro"/>
</dbReference>
<keyword evidence="6" id="KW-1185">Reference proteome</keyword>
<comment type="caution">
    <text evidence="5">The sequence shown here is derived from an EMBL/GenBank/DDBJ whole genome shotgun (WGS) entry which is preliminary data.</text>
</comment>
<gene>
    <name evidence="5" type="ORF">N825_36285</name>
</gene>
<feature type="domain" description="Transglycosylase SLT" evidence="4">
    <location>
        <begin position="492"/>
        <end position="592"/>
    </location>
</feature>
<dbReference type="CDD" id="cd13401">
    <property type="entry name" value="Slt70-like"/>
    <property type="match status" value="1"/>
</dbReference>
<sequence length="645" mass="71585">MCALVAGAGLSGAAAAELDERDLQLYRAAFKAAEAGRWDEAGAVASQARERLPAKVIQWLDMARPETTAGFETIAAFIRQNPEWPNLNTLRRNAEVAMPVWMPASEVKTWFEAYPPLTGGGAARYATVLLNDGNTARAADLVRERWIAGGMGVTEELDFRARFGDLLRQRDHLARFDRLVWDGEEGAARRMYPVVGSGHQALAEARFHMAGMRKGNIDAILNKVPPSLRADPGLLYERARWRRRKDMDAGALEIVMNKPADMGRPAAWWAEMHILARRAIERGAYAEAYRIAADHAQKDGLPMAQAEFLAGWLALRFTNQPREALKHFERLYSGVSAPISQSRGAYWAGRAAEALNRQDDARKWYGVAARHGTTFYGQLAQQRSRDPRAVTLSAETRPSAEAVAAFGRKELPRLTRMLNQIDPVADREGIFVRRMAANAKLAEEFVLIAGLAREMGRADLAVSVAKQAVQDDVILTDSGYPVVGMPELGWLEPALVHSLIRQESTFNQNAVSPAGARGLMQLMPATAKQVADQLGMRHTNSRLTADPEYNIALGSAYMRELLDRFNGSYVLAIAGYNAGPGRVREWLQTNGDPRSEGVDVVDWIELIPIYETRNYVQRVMEAVHVYRARMNGGNARLLLEEDLKR</sequence>
<name>W9H8R4_9PROT</name>
<keyword evidence="3" id="KW-0732">Signal</keyword>
<evidence type="ECO:0000313" key="5">
    <source>
        <dbReference type="EMBL" id="EWY40188.1"/>
    </source>
</evidence>
<organism evidence="5 6">
    <name type="scientific">Skermanella stibiiresistens SB22</name>
    <dbReference type="NCBI Taxonomy" id="1385369"/>
    <lineage>
        <taxon>Bacteria</taxon>
        <taxon>Pseudomonadati</taxon>
        <taxon>Pseudomonadota</taxon>
        <taxon>Alphaproteobacteria</taxon>
        <taxon>Rhodospirillales</taxon>
        <taxon>Azospirillaceae</taxon>
        <taxon>Skermanella</taxon>
    </lineage>
</organism>
<dbReference type="SUPFAM" id="SSF48435">
    <property type="entry name" value="Bacterial muramidases"/>
    <property type="match status" value="1"/>
</dbReference>
<dbReference type="Proteomes" id="UP000019486">
    <property type="component" value="Unassembled WGS sequence"/>
</dbReference>
<dbReference type="InterPro" id="IPR023346">
    <property type="entry name" value="Lysozyme-like_dom_sf"/>
</dbReference>
<accession>W9H8R4</accession>
<dbReference type="PATRIC" id="fig|1385369.3.peg.2563"/>
<dbReference type="Gene3D" id="1.10.530.10">
    <property type="match status" value="1"/>
</dbReference>
<dbReference type="InterPro" id="IPR008939">
    <property type="entry name" value="Lytic_TGlycosylase_superhlx_U"/>
</dbReference>
<comment type="similarity">
    <text evidence="2">Belongs to the virb1 family.</text>
</comment>
<reference evidence="5 6" key="1">
    <citation type="submission" date="2013-08" db="EMBL/GenBank/DDBJ databases">
        <title>The genome sequence of Skermanella stibiiresistens.</title>
        <authorList>
            <person name="Zhu W."/>
            <person name="Wang G."/>
        </authorList>
    </citation>
    <scope>NUCLEOTIDE SEQUENCE [LARGE SCALE GENOMIC DNA]</scope>
    <source>
        <strain evidence="5 6">SB22</strain>
    </source>
</reference>
<dbReference type="GO" id="GO:0004553">
    <property type="term" value="F:hydrolase activity, hydrolyzing O-glycosyl compounds"/>
    <property type="evidence" value="ECO:0007669"/>
    <property type="project" value="InterPro"/>
</dbReference>
<dbReference type="SUPFAM" id="SSF53955">
    <property type="entry name" value="Lysozyme-like"/>
    <property type="match status" value="1"/>
</dbReference>
<comment type="similarity">
    <text evidence="1">Belongs to the transglycosylase Slt family.</text>
</comment>
<dbReference type="PANTHER" id="PTHR37423">
    <property type="entry name" value="SOLUBLE LYTIC MUREIN TRANSGLYCOSYLASE-RELATED"/>
    <property type="match status" value="1"/>
</dbReference>
<evidence type="ECO:0000256" key="2">
    <source>
        <dbReference type="ARBA" id="ARBA00009387"/>
    </source>
</evidence>
<dbReference type="EMBL" id="AVFL01000008">
    <property type="protein sequence ID" value="EWY40188.1"/>
    <property type="molecule type" value="Genomic_DNA"/>
</dbReference>
<evidence type="ECO:0000313" key="6">
    <source>
        <dbReference type="Proteomes" id="UP000019486"/>
    </source>
</evidence>
<evidence type="ECO:0000256" key="1">
    <source>
        <dbReference type="ARBA" id="ARBA00007734"/>
    </source>
</evidence>
<dbReference type="InterPro" id="IPR008258">
    <property type="entry name" value="Transglycosylase_SLT_dom_1"/>
</dbReference>
<evidence type="ECO:0000256" key="3">
    <source>
        <dbReference type="ARBA" id="ARBA00022729"/>
    </source>
</evidence>
<proteinExistence type="inferred from homology"/>